<evidence type="ECO:0000313" key="3">
    <source>
        <dbReference type="Proteomes" id="UP000289738"/>
    </source>
</evidence>
<feature type="region of interest" description="Disordered" evidence="1">
    <location>
        <begin position="14"/>
        <end position="42"/>
    </location>
</feature>
<evidence type="ECO:0000313" key="2">
    <source>
        <dbReference type="EMBL" id="RYR18942.1"/>
    </source>
</evidence>
<evidence type="ECO:0000256" key="1">
    <source>
        <dbReference type="SAM" id="MobiDB-lite"/>
    </source>
</evidence>
<comment type="caution">
    <text evidence="2">The sequence shown here is derived from an EMBL/GenBank/DDBJ whole genome shotgun (WGS) entry which is preliminary data.</text>
</comment>
<proteinExistence type="predicted"/>
<sequence length="66" mass="7744">MIRLFFIQDSRMKRPSKLPPRRRFSPQATFDPVNSMQGASSGTTTRLVNFMKFLPTPRFKTPRKKN</sequence>
<gene>
    <name evidence="2" type="ORF">Ahy_B03g063563</name>
</gene>
<feature type="compositionally biased region" description="Polar residues" evidence="1">
    <location>
        <begin position="26"/>
        <end position="42"/>
    </location>
</feature>
<name>A0A444ZY41_ARAHY</name>
<dbReference type="AlphaFoldDB" id="A0A444ZY41"/>
<feature type="compositionally biased region" description="Basic residues" evidence="1">
    <location>
        <begin position="14"/>
        <end position="24"/>
    </location>
</feature>
<organism evidence="2 3">
    <name type="scientific">Arachis hypogaea</name>
    <name type="common">Peanut</name>
    <dbReference type="NCBI Taxonomy" id="3818"/>
    <lineage>
        <taxon>Eukaryota</taxon>
        <taxon>Viridiplantae</taxon>
        <taxon>Streptophyta</taxon>
        <taxon>Embryophyta</taxon>
        <taxon>Tracheophyta</taxon>
        <taxon>Spermatophyta</taxon>
        <taxon>Magnoliopsida</taxon>
        <taxon>eudicotyledons</taxon>
        <taxon>Gunneridae</taxon>
        <taxon>Pentapetalae</taxon>
        <taxon>rosids</taxon>
        <taxon>fabids</taxon>
        <taxon>Fabales</taxon>
        <taxon>Fabaceae</taxon>
        <taxon>Papilionoideae</taxon>
        <taxon>50 kb inversion clade</taxon>
        <taxon>dalbergioids sensu lato</taxon>
        <taxon>Dalbergieae</taxon>
        <taxon>Pterocarpus clade</taxon>
        <taxon>Arachis</taxon>
    </lineage>
</organism>
<dbReference type="Proteomes" id="UP000289738">
    <property type="component" value="Chromosome B03"/>
</dbReference>
<reference evidence="2 3" key="1">
    <citation type="submission" date="2019-01" db="EMBL/GenBank/DDBJ databases">
        <title>Sequencing of cultivated peanut Arachis hypogaea provides insights into genome evolution and oil improvement.</title>
        <authorList>
            <person name="Chen X."/>
        </authorList>
    </citation>
    <scope>NUCLEOTIDE SEQUENCE [LARGE SCALE GENOMIC DNA]</scope>
    <source>
        <strain evidence="3">cv. Fuhuasheng</strain>
        <tissue evidence="2">Leaves</tissue>
    </source>
</reference>
<protein>
    <submittedName>
        <fullName evidence="2">Uncharacterized protein</fullName>
    </submittedName>
</protein>
<accession>A0A444ZY41</accession>
<dbReference type="EMBL" id="SDMP01000013">
    <property type="protein sequence ID" value="RYR18942.1"/>
    <property type="molecule type" value="Genomic_DNA"/>
</dbReference>
<keyword evidence="3" id="KW-1185">Reference proteome</keyword>